<dbReference type="AlphaFoldDB" id="A0A5C6E5U1"/>
<evidence type="ECO:0000313" key="1">
    <source>
        <dbReference type="EMBL" id="TWU42846.1"/>
    </source>
</evidence>
<proteinExistence type="predicted"/>
<dbReference type="InterPro" id="IPR029044">
    <property type="entry name" value="Nucleotide-diphossugar_trans"/>
</dbReference>
<dbReference type="EMBL" id="SJPV01000001">
    <property type="protein sequence ID" value="TWU42846.1"/>
    <property type="molecule type" value="Genomic_DNA"/>
</dbReference>
<dbReference type="Proteomes" id="UP000319143">
    <property type="component" value="Unassembled WGS sequence"/>
</dbReference>
<gene>
    <name evidence="1" type="ORF">Poly41_11470</name>
</gene>
<comment type="caution">
    <text evidence="1">The sequence shown here is derived from an EMBL/GenBank/DDBJ whole genome shotgun (WGS) entry which is preliminary data.</text>
</comment>
<dbReference type="Gene3D" id="3.90.550.10">
    <property type="entry name" value="Spore Coat Polysaccharide Biosynthesis Protein SpsA, Chain A"/>
    <property type="match status" value="1"/>
</dbReference>
<name>A0A5C6E5U1_9BACT</name>
<evidence type="ECO:0008006" key="3">
    <source>
        <dbReference type="Google" id="ProtNLM"/>
    </source>
</evidence>
<protein>
    <recommendedName>
        <fullName evidence="3">Glycosyl transferase family 2</fullName>
    </recommendedName>
</protein>
<dbReference type="OrthoDB" id="252101at2"/>
<reference evidence="1 2" key="1">
    <citation type="submission" date="2019-02" db="EMBL/GenBank/DDBJ databases">
        <title>Deep-cultivation of Planctomycetes and their phenomic and genomic characterization uncovers novel biology.</title>
        <authorList>
            <person name="Wiegand S."/>
            <person name="Jogler M."/>
            <person name="Boedeker C."/>
            <person name="Pinto D."/>
            <person name="Vollmers J."/>
            <person name="Rivas-Marin E."/>
            <person name="Kohn T."/>
            <person name="Peeters S.H."/>
            <person name="Heuer A."/>
            <person name="Rast P."/>
            <person name="Oberbeckmann S."/>
            <person name="Bunk B."/>
            <person name="Jeske O."/>
            <person name="Meyerdierks A."/>
            <person name="Storesund J.E."/>
            <person name="Kallscheuer N."/>
            <person name="Luecker S."/>
            <person name="Lage O.M."/>
            <person name="Pohl T."/>
            <person name="Merkel B.J."/>
            <person name="Hornburger P."/>
            <person name="Mueller R.-W."/>
            <person name="Bruemmer F."/>
            <person name="Labrenz M."/>
            <person name="Spormann A.M."/>
            <person name="Op Den Camp H."/>
            <person name="Overmann J."/>
            <person name="Amann R."/>
            <person name="Jetten M.S.M."/>
            <person name="Mascher T."/>
            <person name="Medema M.H."/>
            <person name="Devos D.P."/>
            <person name="Kaster A.-K."/>
            <person name="Ovreas L."/>
            <person name="Rohde M."/>
            <person name="Galperin M.Y."/>
            <person name="Jogler C."/>
        </authorList>
    </citation>
    <scope>NUCLEOTIDE SEQUENCE [LARGE SCALE GENOMIC DNA]</scope>
    <source>
        <strain evidence="1 2">Poly41</strain>
    </source>
</reference>
<organism evidence="1 2">
    <name type="scientific">Novipirellula artificiosorum</name>
    <dbReference type="NCBI Taxonomy" id="2528016"/>
    <lineage>
        <taxon>Bacteria</taxon>
        <taxon>Pseudomonadati</taxon>
        <taxon>Planctomycetota</taxon>
        <taxon>Planctomycetia</taxon>
        <taxon>Pirellulales</taxon>
        <taxon>Pirellulaceae</taxon>
        <taxon>Novipirellula</taxon>
    </lineage>
</organism>
<sequence>MPKIPLLPHLSVVVPVGQDTVAFENSLISVLEHQPAACEVIVAHDGHYDDPFGLSGEVRFVTADSSDELDLIAKGVDSARGRLVHVLGSGLKATAGWTDAALEKFEHSDVVSVAPVVRQIRSNQILAAGWHDHPGRLCEPTGAGQSALDRRDVARIDGVFIEASFWRRETLRGAVHCYRGTDLLEASYCAGLAAKTSDWRSVTAENCEIQAEDGVVSWNTPSFRRGKRLAAIRQAILGDRKPLSDAFAGMICNLTRPSRLSEALGQFSANSAAAEMQRRVRVDEVKLAAEALQETIRMQKPVYGRLRRAA</sequence>
<evidence type="ECO:0000313" key="2">
    <source>
        <dbReference type="Proteomes" id="UP000319143"/>
    </source>
</evidence>
<accession>A0A5C6E5U1</accession>
<keyword evidence="2" id="KW-1185">Reference proteome</keyword>
<dbReference type="RefSeq" id="WP_146524825.1">
    <property type="nucleotide sequence ID" value="NZ_SJPV01000001.1"/>
</dbReference>